<evidence type="ECO:0000259" key="18">
    <source>
        <dbReference type="SMART" id="SM01181"/>
    </source>
</evidence>
<evidence type="ECO:0000256" key="13">
    <source>
        <dbReference type="ARBA" id="ARBA00024626"/>
    </source>
</evidence>
<evidence type="ECO:0000256" key="14">
    <source>
        <dbReference type="ARBA" id="ARBA00083434"/>
    </source>
</evidence>
<dbReference type="Pfam" id="PF00151">
    <property type="entry name" value="Lipase"/>
    <property type="match status" value="1"/>
</dbReference>
<evidence type="ECO:0000256" key="8">
    <source>
        <dbReference type="ARBA" id="ARBA00022729"/>
    </source>
</evidence>
<dbReference type="CDD" id="cd00707">
    <property type="entry name" value="Pancreat_lipase_like"/>
    <property type="match status" value="1"/>
</dbReference>
<evidence type="ECO:0000256" key="3">
    <source>
        <dbReference type="ARBA" id="ARBA00006310"/>
    </source>
</evidence>
<dbReference type="EnsemblMetazoa" id="ADIR003872-RA">
    <property type="protein sequence ID" value="ADIR003872-PA"/>
    <property type="gene ID" value="ADIR003872"/>
</dbReference>
<feature type="domain" description="E2 binding" evidence="18">
    <location>
        <begin position="730"/>
        <end position="818"/>
    </location>
</feature>
<dbReference type="InterPro" id="IPR000734">
    <property type="entry name" value="TAG_lipase"/>
</dbReference>
<reference evidence="20" key="1">
    <citation type="submission" date="2013-03" db="EMBL/GenBank/DDBJ databases">
        <title>The Genome Sequence of Anopheles dirus WRAIR2.</title>
        <authorList>
            <consortium name="The Broad Institute Genomics Platform"/>
            <person name="Neafsey D.E."/>
            <person name="Walton C."/>
            <person name="Walker B."/>
            <person name="Young S.K."/>
            <person name="Zeng Q."/>
            <person name="Gargeya S."/>
            <person name="Fitzgerald M."/>
            <person name="Haas B."/>
            <person name="Abouelleil A."/>
            <person name="Allen A.W."/>
            <person name="Alvarado L."/>
            <person name="Arachchi H.M."/>
            <person name="Berlin A.M."/>
            <person name="Chapman S.B."/>
            <person name="Gainer-Dewar J."/>
            <person name="Goldberg J."/>
            <person name="Griggs A."/>
            <person name="Gujja S."/>
            <person name="Hansen M."/>
            <person name="Howarth C."/>
            <person name="Imamovic A."/>
            <person name="Ireland A."/>
            <person name="Larimer J."/>
            <person name="McCowan C."/>
            <person name="Murphy C."/>
            <person name="Pearson M."/>
            <person name="Poon T.W."/>
            <person name="Priest M."/>
            <person name="Roberts A."/>
            <person name="Saif S."/>
            <person name="Shea T."/>
            <person name="Sisk P."/>
            <person name="Sykes S."/>
            <person name="Wortman J."/>
            <person name="Nusbaum C."/>
            <person name="Birren B."/>
        </authorList>
    </citation>
    <scope>NUCLEOTIDE SEQUENCE [LARGE SCALE GENOMIC DNA]</scope>
    <source>
        <strain evidence="20">WRAIR2</strain>
    </source>
</reference>
<evidence type="ECO:0000256" key="11">
    <source>
        <dbReference type="ARBA" id="ARBA00022840"/>
    </source>
</evidence>
<dbReference type="FunFam" id="1.10.10.520:FF:000001">
    <property type="entry name" value="NEDD8-activating enzyme E1 catalytic subunit"/>
    <property type="match status" value="1"/>
</dbReference>
<dbReference type="SUPFAM" id="SSF69572">
    <property type="entry name" value="Activating enzymes of the ubiquitin-like proteins"/>
    <property type="match status" value="1"/>
</dbReference>
<dbReference type="CDD" id="cd01488">
    <property type="entry name" value="Uba3_RUB"/>
    <property type="match status" value="1"/>
</dbReference>
<evidence type="ECO:0000256" key="5">
    <source>
        <dbReference type="ARBA" id="ARBA00015203"/>
    </source>
</evidence>
<dbReference type="GO" id="GO:0005615">
    <property type="term" value="C:extracellular space"/>
    <property type="evidence" value="ECO:0007669"/>
    <property type="project" value="TreeGrafter"/>
</dbReference>
<dbReference type="GO" id="GO:0045116">
    <property type="term" value="P:protein neddylation"/>
    <property type="evidence" value="ECO:0007669"/>
    <property type="project" value="UniProtKB-UniPathway"/>
</dbReference>
<evidence type="ECO:0000256" key="6">
    <source>
        <dbReference type="ARBA" id="ARBA00022525"/>
    </source>
</evidence>
<dbReference type="STRING" id="7168.A0A182N898"/>
<feature type="active site" description="Glycyl thioester intermediate" evidence="15">
    <location>
        <position position="591"/>
    </location>
</feature>
<evidence type="ECO:0000256" key="7">
    <source>
        <dbReference type="ARBA" id="ARBA00022598"/>
    </source>
</evidence>
<dbReference type="InterPro" id="IPR035985">
    <property type="entry name" value="Ubiquitin-activating_enz"/>
</dbReference>
<evidence type="ECO:0000256" key="2">
    <source>
        <dbReference type="ARBA" id="ARBA00005032"/>
    </source>
</evidence>
<keyword evidence="9" id="KW-0547">Nucleotide-binding</keyword>
<name>A0A182N898_9DIPT</name>
<dbReference type="Gene3D" id="3.10.290.20">
    <property type="entry name" value="Ubiquitin-like 2 activating enzyme e1b. Chain: B, domain 3"/>
    <property type="match status" value="1"/>
</dbReference>
<evidence type="ECO:0000256" key="15">
    <source>
        <dbReference type="PROSITE-ProRule" id="PRU10132"/>
    </source>
</evidence>
<proteinExistence type="inferred from homology"/>
<evidence type="ECO:0000313" key="20">
    <source>
        <dbReference type="Proteomes" id="UP000075884"/>
    </source>
</evidence>
<dbReference type="PRINTS" id="PR00821">
    <property type="entry name" value="TAGLIPASE"/>
</dbReference>
<dbReference type="InterPro" id="IPR033127">
    <property type="entry name" value="UBQ-activ_enz_E1_Cys_AS"/>
</dbReference>
<feature type="signal peptide" evidence="17">
    <location>
        <begin position="1"/>
        <end position="22"/>
    </location>
</feature>
<comment type="catalytic activity">
    <reaction evidence="13">
        <text>ATP + [NEDD8 protein] + [E1 NEDD8-activating enzyme]-L-cysteine = AMP + diphosphate + [E1 NEDD8-activating enzyme]-S-[NEDD8 protein]-yl-L-cysteine.</text>
        <dbReference type="EC" id="6.2.1.64"/>
    </reaction>
</comment>
<keyword evidence="20" id="KW-1185">Reference proteome</keyword>
<dbReference type="Pfam" id="PF08825">
    <property type="entry name" value="E2_bind"/>
    <property type="match status" value="1"/>
</dbReference>
<keyword evidence="10" id="KW-0833">Ubl conjugation pathway</keyword>
<dbReference type="Gene3D" id="3.40.50.720">
    <property type="entry name" value="NAD(P)-binding Rossmann-like Domain"/>
    <property type="match status" value="1"/>
</dbReference>
<dbReference type="InterPro" id="IPR023318">
    <property type="entry name" value="Ub_act_enz_dom_a_sf"/>
</dbReference>
<dbReference type="Gene3D" id="3.40.50.1820">
    <property type="entry name" value="alpha/beta hydrolase"/>
    <property type="match status" value="1"/>
</dbReference>
<evidence type="ECO:0000256" key="9">
    <source>
        <dbReference type="ARBA" id="ARBA00022741"/>
    </source>
</evidence>
<dbReference type="AlphaFoldDB" id="A0A182N898"/>
<dbReference type="PROSITE" id="PS00865">
    <property type="entry name" value="UBIQUITIN_ACTIVAT_2"/>
    <property type="match status" value="1"/>
</dbReference>
<comment type="pathway">
    <text evidence="2">Protein modification; protein neddylation.</text>
</comment>
<dbReference type="GO" id="GO:0019781">
    <property type="term" value="F:NEDD8 activating enzyme activity"/>
    <property type="evidence" value="ECO:0007669"/>
    <property type="project" value="UniProtKB-EC"/>
</dbReference>
<evidence type="ECO:0000256" key="4">
    <source>
        <dbReference type="ARBA" id="ARBA00010701"/>
    </source>
</evidence>
<keyword evidence="7" id="KW-0436">Ligase</keyword>
<dbReference type="GO" id="GO:0016298">
    <property type="term" value="F:lipase activity"/>
    <property type="evidence" value="ECO:0007669"/>
    <property type="project" value="InterPro"/>
</dbReference>
<evidence type="ECO:0000256" key="12">
    <source>
        <dbReference type="ARBA" id="ARBA00023624"/>
    </source>
</evidence>
<evidence type="ECO:0000256" key="17">
    <source>
        <dbReference type="SAM" id="SignalP"/>
    </source>
</evidence>
<comment type="similarity">
    <text evidence="4 16">Belongs to the AB hydrolase superfamily. Lipase family.</text>
</comment>
<dbReference type="GO" id="GO:0005524">
    <property type="term" value="F:ATP binding"/>
    <property type="evidence" value="ECO:0007669"/>
    <property type="project" value="UniProtKB-KW"/>
</dbReference>
<dbReference type="InterPro" id="IPR013818">
    <property type="entry name" value="Lipase"/>
</dbReference>
<sequence length="825" mass="90666">MSKRTIVLIVLVACFTSPRVHTFDFGGLVKTTGDVAKVAAKTAKGVAENIPQLFSPEQLLEFSKQSIIGLPAEAIAATINQICSVALLSNATASENSVNITDMNYILMTEDNNVTIPLLESDDLWKNELFNKSYDTVILVTGWTSNVNEPNRAIDTIYNGYKARGGFNFVVIDTAEYVDTLYTWSAFNTNDLGQGLADGLKGLIKYVPLEKIHLIGHSLGAHIVGAAGRHFQYVTNKTIPRITGLDPANPCFNEGESLSGIQRGDADFVDIIHTNAKVLGKRDPIGDADFYPNGVVSVQPGCFDPSCSHKRAWELYAETVYPEKEKSLLATKCNSLISLTTGGCISNPIPLGFACPKTAKGNFFLKTSDKSPFYEKMEVASQNNDHLIKRWNHLRKILERSGPFCHPNFAASSETLEFLLNTCKILVIGAGGLGCELLKDLALMGFRDIHVIDMDTIELSNLNRQFLFRRTDIGKSKAQCAAAFINGRVPGCVVTPHFCKIQDFDSTFYRQFHIIVCGLDSIVARRWINGMLISMLEHEEDGSVDETSIIPLIDGGTEGFKGNARVILPGMTACIDCTLDLFPPQVNYPLCTIANTPRLPEHCIEYVKIIQWPKETPFGVDVALDGDDPQHVTWVYEKAQERANSFNITGLSYRLVQGVLKNIIPAVASTNAVIAAACATEVFKIASSCCEPLNNYMVFNDVDGIYTYTYEAEKRSDCLACSQIPRPVDVVDPNGMTLQDLIQHLCDNPEFQMKSPGLTAVLEGKNKTLYMGTVKSIEEATKGNLTLSLNDLGLKDGQEIMVADITTPNTILIKLKFQPNEVEMS</sequence>
<dbReference type="InterPro" id="IPR033906">
    <property type="entry name" value="Lipase_N"/>
</dbReference>
<dbReference type="VEuPathDB" id="VectorBase:ADIR003872"/>
<evidence type="ECO:0000256" key="16">
    <source>
        <dbReference type="RuleBase" id="RU004262"/>
    </source>
</evidence>
<feature type="chain" id="PRO_5008129582" description="NEDD8-activating enzyme E1 catalytic subunit" evidence="17">
    <location>
        <begin position="23"/>
        <end position="825"/>
    </location>
</feature>
<dbReference type="UniPathway" id="UPA00885"/>
<dbReference type="EC" id="6.2.1.64" evidence="12"/>
<dbReference type="Gene3D" id="1.10.10.520">
    <property type="entry name" value="Ubiquitin activating enzymes (Uba3). Chain: B, domain 2"/>
    <property type="match status" value="1"/>
</dbReference>
<dbReference type="GO" id="GO:0016042">
    <property type="term" value="P:lipid catabolic process"/>
    <property type="evidence" value="ECO:0007669"/>
    <property type="project" value="TreeGrafter"/>
</dbReference>
<protein>
    <recommendedName>
        <fullName evidence="5">NEDD8-activating enzyme E1 catalytic subunit</fullName>
        <ecNumber evidence="12">6.2.1.64</ecNumber>
    </recommendedName>
    <alternativeName>
        <fullName evidence="14">Ubiquitin-activating enzyme 3 homolog</fullName>
    </alternativeName>
</protein>
<keyword evidence="11" id="KW-0067">ATP-binding</keyword>
<organism evidence="19 20">
    <name type="scientific">Anopheles dirus</name>
    <dbReference type="NCBI Taxonomy" id="7168"/>
    <lineage>
        <taxon>Eukaryota</taxon>
        <taxon>Metazoa</taxon>
        <taxon>Ecdysozoa</taxon>
        <taxon>Arthropoda</taxon>
        <taxon>Hexapoda</taxon>
        <taxon>Insecta</taxon>
        <taxon>Pterygota</taxon>
        <taxon>Neoptera</taxon>
        <taxon>Endopterygota</taxon>
        <taxon>Diptera</taxon>
        <taxon>Nematocera</taxon>
        <taxon>Culicoidea</taxon>
        <taxon>Culicidae</taxon>
        <taxon>Anophelinae</taxon>
        <taxon>Anopheles</taxon>
    </lineage>
</organism>
<dbReference type="GO" id="GO:0017171">
    <property type="term" value="F:serine hydrolase activity"/>
    <property type="evidence" value="ECO:0007669"/>
    <property type="project" value="TreeGrafter"/>
</dbReference>
<dbReference type="InterPro" id="IPR029058">
    <property type="entry name" value="AB_hydrolase_fold"/>
</dbReference>
<dbReference type="InterPro" id="IPR000594">
    <property type="entry name" value="ThiF_NAD_FAD-bd"/>
</dbReference>
<evidence type="ECO:0000313" key="19">
    <source>
        <dbReference type="EnsemblMetazoa" id="ADIR003872-PA"/>
    </source>
</evidence>
<reference evidence="19" key="2">
    <citation type="submission" date="2020-05" db="UniProtKB">
        <authorList>
            <consortium name="EnsemblMetazoa"/>
        </authorList>
    </citation>
    <scope>IDENTIFICATION</scope>
    <source>
        <strain evidence="19">WRAIR2</strain>
    </source>
</reference>
<evidence type="ECO:0000256" key="1">
    <source>
        <dbReference type="ARBA" id="ARBA00004613"/>
    </source>
</evidence>
<accession>A0A182N898</accession>
<dbReference type="PANTHER" id="PTHR11610:SF149">
    <property type="entry name" value="FI01450P-RELATED"/>
    <property type="match status" value="1"/>
</dbReference>
<dbReference type="InterPro" id="IPR030468">
    <property type="entry name" value="Uba3_N"/>
</dbReference>
<dbReference type="Pfam" id="PF00899">
    <property type="entry name" value="ThiF"/>
    <property type="match status" value="1"/>
</dbReference>
<dbReference type="FunFam" id="3.10.290.20:FF:000001">
    <property type="entry name" value="NEDD8-activating enzyme E1 catalytic subunit, variant"/>
    <property type="match status" value="1"/>
</dbReference>
<dbReference type="SUPFAM" id="SSF53474">
    <property type="entry name" value="alpha/beta-Hydrolases"/>
    <property type="match status" value="1"/>
</dbReference>
<dbReference type="SMART" id="SM01181">
    <property type="entry name" value="E2_bind"/>
    <property type="match status" value="1"/>
</dbReference>
<dbReference type="Proteomes" id="UP000075884">
    <property type="component" value="Unassembled WGS sequence"/>
</dbReference>
<comment type="similarity">
    <text evidence="3">Belongs to the ubiquitin-activating E1 family. UBA3 subfamily.</text>
</comment>
<dbReference type="PANTHER" id="PTHR11610">
    <property type="entry name" value="LIPASE"/>
    <property type="match status" value="1"/>
</dbReference>
<dbReference type="InterPro" id="IPR014929">
    <property type="entry name" value="E2-binding"/>
</dbReference>
<evidence type="ECO:0000256" key="10">
    <source>
        <dbReference type="ARBA" id="ARBA00022786"/>
    </source>
</evidence>
<keyword evidence="8 17" id="KW-0732">Signal</keyword>
<comment type="subcellular location">
    <subcellularLocation>
        <location evidence="1">Secreted</location>
    </subcellularLocation>
</comment>
<keyword evidence="6" id="KW-0964">Secreted</keyword>
<dbReference type="FunFam" id="3.40.50.1820:FF:000122">
    <property type="entry name" value="Vitellogenin-3-like Protein"/>
    <property type="match status" value="1"/>
</dbReference>